<dbReference type="InterPro" id="IPR008995">
    <property type="entry name" value="Mo/tungstate-bd_C_term_dom"/>
</dbReference>
<dbReference type="InterPro" id="IPR011868">
    <property type="entry name" value="ModC_ABC_ATP-bd"/>
</dbReference>
<dbReference type="GO" id="GO:0016887">
    <property type="term" value="F:ATP hydrolysis activity"/>
    <property type="evidence" value="ECO:0007669"/>
    <property type="project" value="InterPro"/>
</dbReference>
<dbReference type="NCBIfam" id="TIGR02142">
    <property type="entry name" value="modC_ABC"/>
    <property type="match status" value="1"/>
</dbReference>
<dbReference type="AlphaFoldDB" id="A0A7C5MWA8"/>
<dbReference type="InterPro" id="IPR027417">
    <property type="entry name" value="P-loop_NTPase"/>
</dbReference>
<evidence type="ECO:0000259" key="11">
    <source>
        <dbReference type="PROSITE" id="PS51866"/>
    </source>
</evidence>
<dbReference type="InterPro" id="IPR004606">
    <property type="entry name" value="Mop_domain"/>
</dbReference>
<evidence type="ECO:0000256" key="5">
    <source>
        <dbReference type="ARBA" id="ARBA00022741"/>
    </source>
</evidence>
<evidence type="ECO:0000259" key="10">
    <source>
        <dbReference type="PROSITE" id="PS50893"/>
    </source>
</evidence>
<dbReference type="InterPro" id="IPR050334">
    <property type="entry name" value="Molybdenum_import_ModC"/>
</dbReference>
<evidence type="ECO:0000256" key="1">
    <source>
        <dbReference type="ARBA" id="ARBA00022448"/>
    </source>
</evidence>
<dbReference type="Pfam" id="PF03459">
    <property type="entry name" value="TOBE"/>
    <property type="match status" value="1"/>
</dbReference>
<dbReference type="GO" id="GO:0015098">
    <property type="term" value="F:molybdate ion transmembrane transporter activity"/>
    <property type="evidence" value="ECO:0007669"/>
    <property type="project" value="InterPro"/>
</dbReference>
<dbReference type="PROSITE" id="PS00211">
    <property type="entry name" value="ABC_TRANSPORTER_1"/>
    <property type="match status" value="1"/>
</dbReference>
<protein>
    <submittedName>
        <fullName evidence="12">Molybdenum ABC transporter ATP-binding protein</fullName>
    </submittedName>
</protein>
<gene>
    <name evidence="12" type="primary">modC</name>
    <name evidence="12" type="ORF">ENJ98_01675</name>
</gene>
<dbReference type="InterPro" id="IPR005116">
    <property type="entry name" value="Transp-assoc_OB_typ1"/>
</dbReference>
<dbReference type="Proteomes" id="UP000886100">
    <property type="component" value="Unassembled WGS sequence"/>
</dbReference>
<evidence type="ECO:0000256" key="7">
    <source>
        <dbReference type="ARBA" id="ARBA00022967"/>
    </source>
</evidence>
<dbReference type="GO" id="GO:0005524">
    <property type="term" value="F:ATP binding"/>
    <property type="evidence" value="ECO:0007669"/>
    <property type="project" value="UniProtKB-KW"/>
</dbReference>
<keyword evidence="5" id="KW-0547">Nucleotide-binding</keyword>
<dbReference type="GO" id="GO:0016020">
    <property type="term" value="C:membrane"/>
    <property type="evidence" value="ECO:0007669"/>
    <property type="project" value="InterPro"/>
</dbReference>
<evidence type="ECO:0000256" key="3">
    <source>
        <dbReference type="ARBA" id="ARBA00022505"/>
    </source>
</evidence>
<dbReference type="SMART" id="SM00382">
    <property type="entry name" value="AAA"/>
    <property type="match status" value="1"/>
</dbReference>
<sequence length="361" mass="41047">MNEHREPPSLYARIHLGRGGFTLHLQMLLKQPGVVALYGPSGCGKTTFLRCLAGLEREAEGHVQVGSRCWLDTARGVFEPPHRREVGVVFQDTRLFPHLDVEENLRFGARQRNLDLPPERFRETVTLFDLEKLLRRRPATLSGGEKQRVAIARALLCGPRLLLLDEPLSAVDPGRKSEILPYLERLFHQVMIPVVFVSHDWQDVLRLSSQVYIMEQGHLRRHGRTLELQYETGDYRLNALEARVHGWSAEDRLLQLWIGEDLIRVPAQRPPEARHMRLLVNPLEIAVSRTPVTHSSILNVLRCRLTALHPLEDGKAALDLEGSGWKLQAVITQASTRRLELEPGVELYALIKSVLVDHAEL</sequence>
<keyword evidence="4" id="KW-0997">Cell inner membrane</keyword>
<dbReference type="InterPro" id="IPR003439">
    <property type="entry name" value="ABC_transporter-like_ATP-bd"/>
</dbReference>
<comment type="caution">
    <text evidence="12">The sequence shown here is derived from an EMBL/GenBank/DDBJ whole genome shotgun (WGS) entry which is preliminary data.</text>
</comment>
<organism evidence="12">
    <name type="scientific">Thiolapillus brandeum</name>
    <dbReference type="NCBI Taxonomy" id="1076588"/>
    <lineage>
        <taxon>Bacteria</taxon>
        <taxon>Pseudomonadati</taxon>
        <taxon>Pseudomonadota</taxon>
        <taxon>Gammaproteobacteria</taxon>
        <taxon>Chromatiales</taxon>
        <taxon>Sedimenticolaceae</taxon>
        <taxon>Thiolapillus</taxon>
    </lineage>
</organism>
<evidence type="ECO:0000256" key="9">
    <source>
        <dbReference type="PROSITE-ProRule" id="PRU01213"/>
    </source>
</evidence>
<keyword evidence="6 12" id="KW-0067">ATP-binding</keyword>
<proteinExistence type="predicted"/>
<keyword evidence="8" id="KW-0472">Membrane</keyword>
<dbReference type="Gene3D" id="3.40.50.300">
    <property type="entry name" value="P-loop containing nucleotide triphosphate hydrolases"/>
    <property type="match status" value="1"/>
</dbReference>
<evidence type="ECO:0000256" key="6">
    <source>
        <dbReference type="ARBA" id="ARBA00022840"/>
    </source>
</evidence>
<dbReference type="GO" id="GO:0140359">
    <property type="term" value="F:ABC-type transporter activity"/>
    <property type="evidence" value="ECO:0007669"/>
    <property type="project" value="InterPro"/>
</dbReference>
<dbReference type="SUPFAM" id="SSF50331">
    <property type="entry name" value="MOP-like"/>
    <property type="match status" value="1"/>
</dbReference>
<dbReference type="PROSITE" id="PS50893">
    <property type="entry name" value="ABC_TRANSPORTER_2"/>
    <property type="match status" value="1"/>
</dbReference>
<accession>A0A7C5MWA8</accession>
<feature type="domain" description="Mop" evidence="11">
    <location>
        <begin position="294"/>
        <end position="360"/>
    </location>
</feature>
<dbReference type="Pfam" id="PF00005">
    <property type="entry name" value="ABC_tran"/>
    <property type="match status" value="1"/>
</dbReference>
<evidence type="ECO:0000256" key="4">
    <source>
        <dbReference type="ARBA" id="ARBA00022519"/>
    </source>
</evidence>
<keyword evidence="3 9" id="KW-0500">Molybdenum</keyword>
<keyword evidence="1" id="KW-0813">Transport</keyword>
<dbReference type="InterPro" id="IPR003593">
    <property type="entry name" value="AAA+_ATPase"/>
</dbReference>
<keyword evidence="2" id="KW-1003">Cell membrane</keyword>
<feature type="domain" description="ABC transporter" evidence="10">
    <location>
        <begin position="5"/>
        <end position="241"/>
    </location>
</feature>
<dbReference type="EMBL" id="DROM01000106">
    <property type="protein sequence ID" value="HHH12921.1"/>
    <property type="molecule type" value="Genomic_DNA"/>
</dbReference>
<dbReference type="InterPro" id="IPR017871">
    <property type="entry name" value="ABC_transporter-like_CS"/>
</dbReference>
<reference evidence="12" key="1">
    <citation type="journal article" date="2020" name="mSystems">
        <title>Genome- and Community-Level Interaction Insights into Carbon Utilization and Element Cycling Functions of Hydrothermarchaeota in Hydrothermal Sediment.</title>
        <authorList>
            <person name="Zhou Z."/>
            <person name="Liu Y."/>
            <person name="Xu W."/>
            <person name="Pan J."/>
            <person name="Luo Z.H."/>
            <person name="Li M."/>
        </authorList>
    </citation>
    <scope>NUCLEOTIDE SEQUENCE [LARGE SCALE GENOMIC DNA]</scope>
    <source>
        <strain evidence="12">HyVt-535</strain>
    </source>
</reference>
<dbReference type="Gene3D" id="2.40.50.100">
    <property type="match status" value="1"/>
</dbReference>
<keyword evidence="7" id="KW-1278">Translocase</keyword>
<dbReference type="PANTHER" id="PTHR43514">
    <property type="entry name" value="ABC TRANSPORTER I FAMILY MEMBER 10"/>
    <property type="match status" value="1"/>
</dbReference>
<dbReference type="PANTHER" id="PTHR43514:SF4">
    <property type="entry name" value="ABC TRANSPORTER I FAMILY MEMBER 10"/>
    <property type="match status" value="1"/>
</dbReference>
<name>A0A7C5MWA8_9GAMM</name>
<evidence type="ECO:0000256" key="2">
    <source>
        <dbReference type="ARBA" id="ARBA00022475"/>
    </source>
</evidence>
<evidence type="ECO:0000256" key="8">
    <source>
        <dbReference type="ARBA" id="ARBA00023136"/>
    </source>
</evidence>
<dbReference type="SUPFAM" id="SSF52540">
    <property type="entry name" value="P-loop containing nucleoside triphosphate hydrolases"/>
    <property type="match status" value="1"/>
</dbReference>
<evidence type="ECO:0000313" key="12">
    <source>
        <dbReference type="EMBL" id="HHH12921.1"/>
    </source>
</evidence>
<dbReference type="PROSITE" id="PS51866">
    <property type="entry name" value="MOP"/>
    <property type="match status" value="1"/>
</dbReference>